<feature type="region of interest" description="Disordered" evidence="1">
    <location>
        <begin position="462"/>
        <end position="485"/>
    </location>
</feature>
<evidence type="ECO:0000259" key="2">
    <source>
        <dbReference type="PROSITE" id="PS50829"/>
    </source>
</evidence>
<feature type="compositionally biased region" description="Low complexity" evidence="1">
    <location>
        <begin position="462"/>
        <end position="473"/>
    </location>
</feature>
<keyword evidence="4" id="KW-1185">Reference proteome</keyword>
<feature type="domain" description="GYF" evidence="2">
    <location>
        <begin position="29"/>
        <end position="85"/>
    </location>
</feature>
<evidence type="ECO:0000313" key="3">
    <source>
        <dbReference type="EMBL" id="BAM81701.1"/>
    </source>
</evidence>
<dbReference type="Gramene" id="CMP036CT">
    <property type="protein sequence ID" value="CMP036CT"/>
    <property type="gene ID" value="CMP036C"/>
</dbReference>
<evidence type="ECO:0000313" key="4">
    <source>
        <dbReference type="Proteomes" id="UP000007014"/>
    </source>
</evidence>
<protein>
    <recommendedName>
        <fullName evidence="2">GYF domain-containing protein</fullName>
    </recommendedName>
</protein>
<dbReference type="KEGG" id="cme:CYME_CMP036C"/>
<dbReference type="OMA" id="FFCSAFP"/>
<dbReference type="GeneID" id="16995853"/>
<reference evidence="3 4" key="2">
    <citation type="journal article" date="2007" name="BMC Biol.">
        <title>A 100%-complete sequence reveals unusually simple genomic features in the hot-spring red alga Cyanidioschyzon merolae.</title>
        <authorList>
            <person name="Nozaki H."/>
            <person name="Takano H."/>
            <person name="Misumi O."/>
            <person name="Terasawa K."/>
            <person name="Matsuzaki M."/>
            <person name="Maruyama S."/>
            <person name="Nishida K."/>
            <person name="Yagisawa F."/>
            <person name="Yoshida Y."/>
            <person name="Fujiwara T."/>
            <person name="Takio S."/>
            <person name="Tamura K."/>
            <person name="Chung S.J."/>
            <person name="Nakamura S."/>
            <person name="Kuroiwa H."/>
            <person name="Tanaka K."/>
            <person name="Sato N."/>
            <person name="Kuroiwa T."/>
        </authorList>
    </citation>
    <scope>NUCLEOTIDE SEQUENCE [LARGE SCALE GENOMIC DNA]</scope>
    <source>
        <strain evidence="3 4">10D</strain>
    </source>
</reference>
<feature type="compositionally biased region" description="Polar residues" evidence="1">
    <location>
        <begin position="404"/>
        <end position="417"/>
    </location>
</feature>
<dbReference type="InterPro" id="IPR003169">
    <property type="entry name" value="GYF"/>
</dbReference>
<dbReference type="SUPFAM" id="SSF55277">
    <property type="entry name" value="GYF domain"/>
    <property type="match status" value="1"/>
</dbReference>
<feature type="compositionally biased region" description="Low complexity" evidence="1">
    <location>
        <begin position="138"/>
        <end position="151"/>
    </location>
</feature>
<dbReference type="HOGENOM" id="CLU_446478_0_0_1"/>
<dbReference type="AlphaFoldDB" id="M1UUX2"/>
<dbReference type="PROSITE" id="PS50829">
    <property type="entry name" value="GYF"/>
    <property type="match status" value="1"/>
</dbReference>
<accession>M1UUX2</accession>
<feature type="compositionally biased region" description="Low complexity" evidence="1">
    <location>
        <begin position="248"/>
        <end position="268"/>
    </location>
</feature>
<feature type="region of interest" description="Disordered" evidence="1">
    <location>
        <begin position="137"/>
        <end position="355"/>
    </location>
</feature>
<dbReference type="Gene3D" id="3.30.1490.40">
    <property type="match status" value="1"/>
</dbReference>
<reference evidence="3 4" key="1">
    <citation type="journal article" date="2004" name="Nature">
        <title>Genome sequence of the ultrasmall unicellular red alga Cyanidioschyzon merolae 10D.</title>
        <authorList>
            <person name="Matsuzaki M."/>
            <person name="Misumi O."/>
            <person name="Shin-i T."/>
            <person name="Maruyama S."/>
            <person name="Takahara M."/>
            <person name="Miyagishima S."/>
            <person name="Mori T."/>
            <person name="Nishida K."/>
            <person name="Yagisawa F."/>
            <person name="Nishida K."/>
            <person name="Yoshida Y."/>
            <person name="Nishimura Y."/>
            <person name="Nakao S."/>
            <person name="Kobayashi T."/>
            <person name="Momoyama Y."/>
            <person name="Higashiyama T."/>
            <person name="Minoda A."/>
            <person name="Sano M."/>
            <person name="Nomoto H."/>
            <person name="Oishi K."/>
            <person name="Hayashi H."/>
            <person name="Ohta F."/>
            <person name="Nishizaka S."/>
            <person name="Haga S."/>
            <person name="Miura S."/>
            <person name="Morishita T."/>
            <person name="Kabeya Y."/>
            <person name="Terasawa K."/>
            <person name="Suzuki Y."/>
            <person name="Ishii Y."/>
            <person name="Asakawa S."/>
            <person name="Takano H."/>
            <person name="Ohta N."/>
            <person name="Kuroiwa H."/>
            <person name="Tanaka K."/>
            <person name="Shimizu N."/>
            <person name="Sugano S."/>
            <person name="Sato N."/>
            <person name="Nozaki H."/>
            <person name="Ogasawara N."/>
            <person name="Kohara Y."/>
            <person name="Kuroiwa T."/>
        </authorList>
    </citation>
    <scope>NUCLEOTIDE SEQUENCE [LARGE SCALE GENOMIC DNA]</scope>
    <source>
        <strain evidence="3 4">10D</strain>
    </source>
</reference>
<feature type="region of interest" description="Disordered" evidence="1">
    <location>
        <begin position="397"/>
        <end position="431"/>
    </location>
</feature>
<dbReference type="RefSeq" id="XP_005537737.1">
    <property type="nucleotide sequence ID" value="XM_005537680.1"/>
</dbReference>
<organism evidence="3 4">
    <name type="scientific">Cyanidioschyzon merolae (strain NIES-3377 / 10D)</name>
    <name type="common">Unicellular red alga</name>
    <dbReference type="NCBI Taxonomy" id="280699"/>
    <lineage>
        <taxon>Eukaryota</taxon>
        <taxon>Rhodophyta</taxon>
        <taxon>Bangiophyceae</taxon>
        <taxon>Cyanidiales</taxon>
        <taxon>Cyanidiaceae</taxon>
        <taxon>Cyanidioschyzon</taxon>
    </lineage>
</organism>
<gene>
    <name evidence="3" type="ORF">CYME_CMP036C</name>
</gene>
<sequence length="612" mass="64734">MHADGLESGDSRASNFWYQAVSSVLYDSQPRWYFQDPSGARRGPFPTLFLVAWWRYGFLDERLPISQQPESTSPQPMNRVLWSLVQRTAADLQCRTASALSTDATIRSAAEAPPLGSEATPGQPPDLSVEALSVRDQSIPAPGPASGSVSSTKPKPGIATPSAGSSRPWPAVRSSPEVDAMPRALQSAAVRPGHDSESISSTLKCTRDTGFAGVSTDPGTSEARSVSDRGSVVSSAMVTEAASSSNQSVASKDALAAVAADAAGSTSANEPQEQAAGSRRRRRRKKNSTDATLRTGEQGDHSLGDASLAPSEAAASTTSKLEGWQQVKARNRAAATGADRENPNPTLLLWPSAASKEIEPPEHAYLERQLRTRLAPQDSHVRLTSVDALDQLNKLVTNPGVHSDTGSRSSSAEQQAGSHRPGYRSGSVARPAPWASNAASTLATGAGNAHLSLAGAAARAAESQVQRAQQQQRPSRRSFLEIQREEEEQERQRLLDMLQNRPRLGETETTSASGTARYRTMADVLASGLARDRAYRGTVWMAPSTRSTGGDGTAPTTDAAALQVSDNRERAAPSRAPDAPAQVTDAAGSAMPAAAASFWNRIVQDSGRSKEL</sequence>
<proteinExistence type="predicted"/>
<dbReference type="OrthoDB" id="6415790at2759"/>
<dbReference type="EMBL" id="AP006498">
    <property type="protein sequence ID" value="BAM81701.1"/>
    <property type="molecule type" value="Genomic_DNA"/>
</dbReference>
<evidence type="ECO:0000256" key="1">
    <source>
        <dbReference type="SAM" id="MobiDB-lite"/>
    </source>
</evidence>
<dbReference type="Proteomes" id="UP000007014">
    <property type="component" value="Chromosome 16"/>
</dbReference>
<name>M1UUX2_CYAM1</name>
<dbReference type="InterPro" id="IPR035445">
    <property type="entry name" value="GYF-like_dom_sf"/>
</dbReference>